<protein>
    <recommendedName>
        <fullName evidence="3">Histidine kinase</fullName>
    </recommendedName>
</protein>
<dbReference type="Proteomes" id="UP000621859">
    <property type="component" value="Unassembled WGS sequence"/>
</dbReference>
<evidence type="ECO:0008006" key="3">
    <source>
        <dbReference type="Google" id="ProtNLM"/>
    </source>
</evidence>
<comment type="caution">
    <text evidence="1">The sequence shown here is derived from an EMBL/GenBank/DDBJ whole genome shotgun (WGS) entry which is preliminary data.</text>
</comment>
<evidence type="ECO:0000313" key="1">
    <source>
        <dbReference type="EMBL" id="GGP25130.1"/>
    </source>
</evidence>
<organism evidence="1 2">
    <name type="scientific">Silvimonas amylolytica</name>
    <dbReference type="NCBI Taxonomy" id="449663"/>
    <lineage>
        <taxon>Bacteria</taxon>
        <taxon>Pseudomonadati</taxon>
        <taxon>Pseudomonadota</taxon>
        <taxon>Betaproteobacteria</taxon>
        <taxon>Neisseriales</taxon>
        <taxon>Chitinibacteraceae</taxon>
        <taxon>Silvimonas</taxon>
    </lineage>
</organism>
<name>A0ABQ2PHR2_9NEIS</name>
<evidence type="ECO:0000313" key="2">
    <source>
        <dbReference type="Proteomes" id="UP000621859"/>
    </source>
</evidence>
<sequence length="138" mass="14437">MAPHTPSPRSTRLLAGLFVLATLSIALPVASPLVAPAAAAAPSKLGDLSSFRIIAVDVQTRVNKGDLSGGKSRIKDLEVSWDEAEAGLKPRDAATWHKVDSAIDKALAALRADKPDLDLCKQTLATLIQTMDQASGKA</sequence>
<gene>
    <name evidence="1" type="ORF">GCM10010971_09490</name>
</gene>
<reference evidence="2" key="1">
    <citation type="journal article" date="2019" name="Int. J. Syst. Evol. Microbiol.">
        <title>The Global Catalogue of Microorganisms (GCM) 10K type strain sequencing project: providing services to taxonomists for standard genome sequencing and annotation.</title>
        <authorList>
            <consortium name="The Broad Institute Genomics Platform"/>
            <consortium name="The Broad Institute Genome Sequencing Center for Infectious Disease"/>
            <person name="Wu L."/>
            <person name="Ma J."/>
        </authorList>
    </citation>
    <scope>NUCLEOTIDE SEQUENCE [LARGE SCALE GENOMIC DNA]</scope>
    <source>
        <strain evidence="2">CGMCC 1.8860</strain>
    </source>
</reference>
<accession>A0ABQ2PHR2</accession>
<proteinExistence type="predicted"/>
<keyword evidence="2" id="KW-1185">Reference proteome</keyword>
<dbReference type="EMBL" id="BMLY01000001">
    <property type="protein sequence ID" value="GGP25130.1"/>
    <property type="molecule type" value="Genomic_DNA"/>
</dbReference>
<dbReference type="RefSeq" id="WP_188689543.1">
    <property type="nucleotide sequence ID" value="NZ_BMLY01000001.1"/>
</dbReference>